<reference evidence="7 9" key="2">
    <citation type="submission" date="2018-11" db="EMBL/GenBank/DDBJ databases">
        <authorList>
            <consortium name="Pathogen Informatics"/>
        </authorList>
    </citation>
    <scope>NUCLEOTIDE SEQUENCE [LARGE SCALE GENOMIC DNA]</scope>
</reference>
<organism evidence="8 10">
    <name type="scientific">Dracunculus medinensis</name>
    <name type="common">Guinea worm</name>
    <dbReference type="NCBI Taxonomy" id="318479"/>
    <lineage>
        <taxon>Eukaryota</taxon>
        <taxon>Metazoa</taxon>
        <taxon>Ecdysozoa</taxon>
        <taxon>Nematoda</taxon>
        <taxon>Chromadorea</taxon>
        <taxon>Rhabditida</taxon>
        <taxon>Spirurina</taxon>
        <taxon>Dracunculoidea</taxon>
        <taxon>Dracunculidae</taxon>
        <taxon>Dracunculus</taxon>
    </lineage>
</organism>
<evidence type="ECO:0000256" key="4">
    <source>
        <dbReference type="ARBA" id="ARBA00023136"/>
    </source>
</evidence>
<keyword evidence="9" id="KW-1185">Reference proteome</keyword>
<evidence type="ECO:0000313" key="8">
    <source>
        <dbReference type="Proteomes" id="UP000038040"/>
    </source>
</evidence>
<dbReference type="Proteomes" id="UP000038040">
    <property type="component" value="Unplaced"/>
</dbReference>
<evidence type="ECO:0000256" key="5">
    <source>
        <dbReference type="SAM" id="Phobius"/>
    </source>
</evidence>
<dbReference type="EMBL" id="UYYG01001152">
    <property type="protein sequence ID" value="VDN55472.1"/>
    <property type="molecule type" value="Genomic_DNA"/>
</dbReference>
<dbReference type="AlphaFoldDB" id="A0A0N4U301"/>
<evidence type="ECO:0000256" key="1">
    <source>
        <dbReference type="ARBA" id="ARBA00004370"/>
    </source>
</evidence>
<feature type="transmembrane region" description="Helical" evidence="5">
    <location>
        <begin position="145"/>
        <end position="163"/>
    </location>
</feature>
<feature type="transmembrane region" description="Helical" evidence="5">
    <location>
        <begin position="25"/>
        <end position="51"/>
    </location>
</feature>
<dbReference type="PANTHER" id="PTHR46709:SF5">
    <property type="entry name" value="G-PROTEIN COUPLED RECEPTORS FAMILY 1 PROFILE DOMAIN-CONTAINING PROTEIN"/>
    <property type="match status" value="1"/>
</dbReference>
<dbReference type="SUPFAM" id="SSF81321">
    <property type="entry name" value="Family A G protein-coupled receptor-like"/>
    <property type="match status" value="1"/>
</dbReference>
<accession>A0A0N4U301</accession>
<feature type="transmembrane region" description="Helical" evidence="5">
    <location>
        <begin position="249"/>
        <end position="273"/>
    </location>
</feature>
<keyword evidence="4 5" id="KW-0472">Membrane</keyword>
<sequence>MNNSIVEIQELYDECQLPKSDDLRWYLVAVVGTSLSLISLFTNLLIALTLLTRRRKHFFFLGLLSVSDIFLSFCYGPVIAMDVIKNRVQLLWLSRLWWFYVGPLLAMCHTSMTFSCFLITLATIERLLITQQSKILKKFQRNRGLLAILMFLFAAVVRGTAVFEIELQHNVNCTGLTEYEPVLTPLVFTWLYGTVFRFYFRNIITVFVPFFLLAYLNVRIITTLRARQASFFQYRSSEHKKKIRSATRLTVLIVCSYLMANVLNVFITAWEYLDFQSAQTEEAFWIYEICTDIISVLYVFTCATRLLVYISCNMEIRLAILETLCSWQKKSANTMICFHIA</sequence>
<feature type="transmembrane region" description="Helical" evidence="5">
    <location>
        <begin position="198"/>
        <end position="218"/>
    </location>
</feature>
<evidence type="ECO:0000313" key="7">
    <source>
        <dbReference type="EMBL" id="VDN55472.1"/>
    </source>
</evidence>
<feature type="domain" description="G-protein coupled receptors family 1 profile" evidence="6">
    <location>
        <begin position="32"/>
        <end position="309"/>
    </location>
</feature>
<dbReference type="Proteomes" id="UP000274756">
    <property type="component" value="Unassembled WGS sequence"/>
</dbReference>
<dbReference type="PANTHER" id="PTHR46709">
    <property type="entry name" value="PROTEIN CBG23488-RELATED"/>
    <property type="match status" value="1"/>
</dbReference>
<feature type="transmembrane region" description="Helical" evidence="5">
    <location>
        <begin position="58"/>
        <end position="78"/>
    </location>
</feature>
<reference evidence="10" key="1">
    <citation type="submission" date="2017-02" db="UniProtKB">
        <authorList>
            <consortium name="WormBaseParasite"/>
        </authorList>
    </citation>
    <scope>IDENTIFICATION</scope>
</reference>
<gene>
    <name evidence="7" type="ORF">DME_LOCUS5445</name>
</gene>
<proteinExistence type="predicted"/>
<evidence type="ECO:0000313" key="10">
    <source>
        <dbReference type="WBParaSite" id="DME_0000108501-mRNA-1"/>
    </source>
</evidence>
<dbReference type="GO" id="GO:0016020">
    <property type="term" value="C:membrane"/>
    <property type="evidence" value="ECO:0007669"/>
    <property type="project" value="UniProtKB-SubCell"/>
</dbReference>
<dbReference type="OrthoDB" id="5791152at2759"/>
<keyword evidence="2 5" id="KW-0812">Transmembrane</keyword>
<feature type="transmembrane region" description="Helical" evidence="5">
    <location>
        <begin position="98"/>
        <end position="124"/>
    </location>
</feature>
<comment type="subcellular location">
    <subcellularLocation>
        <location evidence="1">Membrane</location>
    </subcellularLocation>
</comment>
<evidence type="ECO:0000256" key="3">
    <source>
        <dbReference type="ARBA" id="ARBA00022989"/>
    </source>
</evidence>
<dbReference type="CDD" id="cd14978">
    <property type="entry name" value="7tmA_FMRFamide_R-like"/>
    <property type="match status" value="1"/>
</dbReference>
<dbReference type="WBParaSite" id="DME_0000108501-mRNA-1">
    <property type="protein sequence ID" value="DME_0000108501-mRNA-1"/>
    <property type="gene ID" value="DME_0000108501"/>
</dbReference>
<dbReference type="Gene3D" id="1.20.1070.10">
    <property type="entry name" value="Rhodopsin 7-helix transmembrane proteins"/>
    <property type="match status" value="1"/>
</dbReference>
<keyword evidence="3 5" id="KW-1133">Transmembrane helix</keyword>
<dbReference type="STRING" id="318479.A0A0N4U301"/>
<evidence type="ECO:0000313" key="9">
    <source>
        <dbReference type="Proteomes" id="UP000274756"/>
    </source>
</evidence>
<feature type="transmembrane region" description="Helical" evidence="5">
    <location>
        <begin position="285"/>
        <end position="308"/>
    </location>
</feature>
<dbReference type="InterPro" id="IPR017452">
    <property type="entry name" value="GPCR_Rhodpsn_7TM"/>
</dbReference>
<protein>
    <submittedName>
        <fullName evidence="10">G_PROTEIN_RECEP_F1_2 domain-containing protein</fullName>
    </submittedName>
</protein>
<evidence type="ECO:0000259" key="6">
    <source>
        <dbReference type="PROSITE" id="PS50262"/>
    </source>
</evidence>
<name>A0A0N4U301_DRAME</name>
<evidence type="ECO:0000256" key="2">
    <source>
        <dbReference type="ARBA" id="ARBA00022692"/>
    </source>
</evidence>
<dbReference type="PROSITE" id="PS50262">
    <property type="entry name" value="G_PROTEIN_RECEP_F1_2"/>
    <property type="match status" value="1"/>
</dbReference>